<name>A0AAQ3PKT8_PASNO</name>
<dbReference type="EMBL" id="CP144745">
    <property type="protein sequence ID" value="WVZ53065.1"/>
    <property type="molecule type" value="Genomic_DNA"/>
</dbReference>
<evidence type="ECO:0000256" key="1">
    <source>
        <dbReference type="SAM" id="MobiDB-lite"/>
    </source>
</evidence>
<feature type="compositionally biased region" description="Pro residues" evidence="1">
    <location>
        <begin position="47"/>
        <end position="63"/>
    </location>
</feature>
<keyword evidence="3" id="KW-1185">Reference proteome</keyword>
<dbReference type="SUPFAM" id="SSF88697">
    <property type="entry name" value="PUA domain-like"/>
    <property type="match status" value="1"/>
</dbReference>
<dbReference type="AlphaFoldDB" id="A0AAQ3PKT8"/>
<dbReference type="Proteomes" id="UP001341281">
    <property type="component" value="Chromosome 01"/>
</dbReference>
<proteinExistence type="predicted"/>
<gene>
    <name evidence="2" type="ORF">U9M48_004054</name>
</gene>
<protein>
    <submittedName>
        <fullName evidence="2">Uncharacterized protein</fullName>
    </submittedName>
</protein>
<dbReference type="Gene3D" id="2.30.130.40">
    <property type="entry name" value="LON domain-like"/>
    <property type="match status" value="1"/>
</dbReference>
<feature type="region of interest" description="Disordered" evidence="1">
    <location>
        <begin position="41"/>
        <end position="64"/>
    </location>
</feature>
<dbReference type="InterPro" id="IPR046336">
    <property type="entry name" value="Lon_prtase_N_sf"/>
</dbReference>
<evidence type="ECO:0000313" key="3">
    <source>
        <dbReference type="Proteomes" id="UP001341281"/>
    </source>
</evidence>
<dbReference type="InterPro" id="IPR015947">
    <property type="entry name" value="PUA-like_sf"/>
</dbReference>
<organism evidence="2 3">
    <name type="scientific">Paspalum notatum var. saurae</name>
    <dbReference type="NCBI Taxonomy" id="547442"/>
    <lineage>
        <taxon>Eukaryota</taxon>
        <taxon>Viridiplantae</taxon>
        <taxon>Streptophyta</taxon>
        <taxon>Embryophyta</taxon>
        <taxon>Tracheophyta</taxon>
        <taxon>Spermatophyta</taxon>
        <taxon>Magnoliopsida</taxon>
        <taxon>Liliopsida</taxon>
        <taxon>Poales</taxon>
        <taxon>Poaceae</taxon>
        <taxon>PACMAD clade</taxon>
        <taxon>Panicoideae</taxon>
        <taxon>Andropogonodae</taxon>
        <taxon>Paspaleae</taxon>
        <taxon>Paspalinae</taxon>
        <taxon>Paspalum</taxon>
    </lineage>
</organism>
<reference evidence="2 3" key="1">
    <citation type="submission" date="2024-02" db="EMBL/GenBank/DDBJ databases">
        <title>High-quality chromosome-scale genome assembly of Pensacola bahiagrass (Paspalum notatum Flugge var. saurae).</title>
        <authorList>
            <person name="Vega J.M."/>
            <person name="Podio M."/>
            <person name="Orjuela J."/>
            <person name="Siena L.A."/>
            <person name="Pessino S.C."/>
            <person name="Combes M.C."/>
            <person name="Mariac C."/>
            <person name="Albertini E."/>
            <person name="Pupilli F."/>
            <person name="Ortiz J.P.A."/>
            <person name="Leblanc O."/>
        </authorList>
    </citation>
    <scope>NUCLEOTIDE SEQUENCE [LARGE SCALE GENOMIC DNA]</scope>
    <source>
        <strain evidence="2">R1</strain>
        <tissue evidence="2">Leaf</tissue>
    </source>
</reference>
<evidence type="ECO:0000313" key="2">
    <source>
        <dbReference type="EMBL" id="WVZ53065.1"/>
    </source>
</evidence>
<accession>A0AAQ3PKT8</accession>
<sequence length="143" mass="15804">MYMLSTLSLLCSRQPTRHYQPLKTTPAAGAAMAAASAPLRLLSPSRSPWPPQDPSPRPGPPLHAWPARRRHLRAVRCASSPPPPSLDLPLLPFQPAEVLIPSEAKTLHLYEARYIALLEEIEYSNRRLGHPPWQALSSQSIPA</sequence>